<evidence type="ECO:0000256" key="1">
    <source>
        <dbReference type="SAM" id="MobiDB-lite"/>
    </source>
</evidence>
<protein>
    <submittedName>
        <fullName evidence="2">Uncharacterized protein</fullName>
    </submittedName>
</protein>
<feature type="compositionally biased region" description="Polar residues" evidence="1">
    <location>
        <begin position="149"/>
        <end position="163"/>
    </location>
</feature>
<organism evidence="2 3">
    <name type="scientific">Edhazardia aedis (strain USNM 41457)</name>
    <name type="common">Microsporidian parasite</name>
    <dbReference type="NCBI Taxonomy" id="1003232"/>
    <lineage>
        <taxon>Eukaryota</taxon>
        <taxon>Fungi</taxon>
        <taxon>Fungi incertae sedis</taxon>
        <taxon>Microsporidia</taxon>
        <taxon>Edhazardia</taxon>
    </lineage>
</organism>
<dbReference type="EMBL" id="AFBI03000007">
    <property type="protein sequence ID" value="EJW05370.1"/>
    <property type="molecule type" value="Genomic_DNA"/>
</dbReference>
<proteinExistence type="predicted"/>
<dbReference type="InParanoid" id="J9DS17"/>
<dbReference type="Proteomes" id="UP000003163">
    <property type="component" value="Unassembled WGS sequence"/>
</dbReference>
<evidence type="ECO:0000313" key="3">
    <source>
        <dbReference type="Proteomes" id="UP000003163"/>
    </source>
</evidence>
<gene>
    <name evidence="2" type="ORF">EDEG_00596</name>
</gene>
<reference evidence="3" key="2">
    <citation type="submission" date="2015-07" db="EMBL/GenBank/DDBJ databases">
        <title>Contrasting host-pathogen interactions and genome evolution in two generalist and specialist microsporidian pathogens of mosquitoes.</title>
        <authorList>
            <consortium name="The Broad Institute Genomics Platform"/>
            <consortium name="The Broad Institute Genome Sequencing Center for Infectious Disease"/>
            <person name="Cuomo C.A."/>
            <person name="Sanscrainte N.D."/>
            <person name="Goldberg J.M."/>
            <person name="Heiman D."/>
            <person name="Young S."/>
            <person name="Zeng Q."/>
            <person name="Becnel J.J."/>
            <person name="Birren B.W."/>
        </authorList>
    </citation>
    <scope>NUCLEOTIDE SEQUENCE [LARGE SCALE GENOMIC DNA]</scope>
    <source>
        <strain evidence="3">USNM 41457</strain>
    </source>
</reference>
<comment type="caution">
    <text evidence="2">The sequence shown here is derived from an EMBL/GenBank/DDBJ whole genome shotgun (WGS) entry which is preliminary data.</text>
</comment>
<name>J9DS17_EDHAE</name>
<reference evidence="2 3" key="1">
    <citation type="submission" date="2011-08" db="EMBL/GenBank/DDBJ databases">
        <authorList>
            <person name="Liu Z.J."/>
            <person name="Shi F.L."/>
            <person name="Lu J.Q."/>
            <person name="Li M."/>
            <person name="Wang Z.L."/>
        </authorList>
    </citation>
    <scope>NUCLEOTIDE SEQUENCE [LARGE SCALE GENOMIC DNA]</scope>
    <source>
        <strain evidence="2 3">USNM 41457</strain>
    </source>
</reference>
<dbReference type="AlphaFoldDB" id="J9DS17"/>
<feature type="region of interest" description="Disordered" evidence="1">
    <location>
        <begin position="149"/>
        <end position="169"/>
    </location>
</feature>
<dbReference type="VEuPathDB" id="MicrosporidiaDB:EDEG_00596"/>
<evidence type="ECO:0000313" key="2">
    <source>
        <dbReference type="EMBL" id="EJW05370.1"/>
    </source>
</evidence>
<dbReference type="HOGENOM" id="CLU_394835_0_0_1"/>
<accession>J9DS17</accession>
<sequence>MNVFKLLYSRIEVYNMVYAKIRKIRNVFFDLDSIGRILYDELSKCNLGCEGEFIFNVEDKKIDSEDVNSKDKKAEKINYIGKNPENMYKNDYEKEIQESESSETDQIKEKEVIHIKTDISHMKKQEPDRLGLLTDRKDDIINSNIKSQFSSPLEDNTKQNIDNDNTKKTKSLLDKQKVEEECRDVKNKPPITVDIFRYATLPSFLFASFRLFLRNVMSPSDIFHFVLKSAFQKDFIAIQNQKTKQETFFDTSLFETSKKKIAYTSKLQETLLSEMVKYTHCFKLFPDDKIFTMIFHVRDITIHNSFILKNNKIKNKDDSTDHVKQVRKLTLQIIYNVIHNDKISQKHAIGIFSKCRSIFYREKDNLALEIMFILARKFRKVCELECVRTYLFFKQIGHNVNFVVKNNNTNTDIYKPNMDVINSDNIFDNNDDRNITKTDNSKCKDNNASINTTKTETGLSNSNDTINNINTDNSNSKTYNNANIKKIDTSHSYIVNCTSDTNIDNNNGTHKNFNDNNIYKDTITHATNVDNDTHISSPISLADVFLKYIDCEDIKEKLITYIRLKKEEEKKPSQVEKQKNIKKIEEKEDFDEEKKLDSKDVQYLEEEELQKKDENIVEDKNTKLLKSEFFASFPEDFDIENYVYVPKEDDEIFENTLNMSAKLFSNSRKSSINLNALVTKRRSKISIQKFYDNQIFND</sequence>
<keyword evidence="3" id="KW-1185">Reference proteome</keyword>